<protein>
    <submittedName>
        <fullName evidence="1">Uncharacterized protein</fullName>
    </submittedName>
</protein>
<evidence type="ECO:0000313" key="1">
    <source>
        <dbReference type="EMBL" id="KAJ8013347.1"/>
    </source>
</evidence>
<keyword evidence="2" id="KW-1185">Reference proteome</keyword>
<accession>A0ACC2HC78</accession>
<reference evidence="1" key="1">
    <citation type="submission" date="2021-05" db="EMBL/GenBank/DDBJ databases">
        <authorList>
            <person name="Pan Q."/>
            <person name="Jouanno E."/>
            <person name="Zahm M."/>
            <person name="Klopp C."/>
            <person name="Cabau C."/>
            <person name="Louis A."/>
            <person name="Berthelot C."/>
            <person name="Parey E."/>
            <person name="Roest Crollius H."/>
            <person name="Montfort J."/>
            <person name="Robinson-Rechavi M."/>
            <person name="Bouchez O."/>
            <person name="Lampietro C."/>
            <person name="Lopez Roques C."/>
            <person name="Donnadieu C."/>
            <person name="Postlethwait J."/>
            <person name="Bobe J."/>
            <person name="Dillon D."/>
            <person name="Chandos A."/>
            <person name="von Hippel F."/>
            <person name="Guiguen Y."/>
        </authorList>
    </citation>
    <scope>NUCLEOTIDE SEQUENCE</scope>
    <source>
        <strain evidence="1">YG-Jan2019</strain>
    </source>
</reference>
<name>A0ACC2HC78_DALPE</name>
<evidence type="ECO:0000313" key="2">
    <source>
        <dbReference type="Proteomes" id="UP001157502"/>
    </source>
</evidence>
<gene>
    <name evidence="1" type="ORF">DPEC_G00052320</name>
</gene>
<dbReference type="Proteomes" id="UP001157502">
    <property type="component" value="Chromosome 4"/>
</dbReference>
<comment type="caution">
    <text evidence="1">The sequence shown here is derived from an EMBL/GenBank/DDBJ whole genome shotgun (WGS) entry which is preliminary data.</text>
</comment>
<organism evidence="1 2">
    <name type="scientific">Dallia pectoralis</name>
    <name type="common">Alaska blackfish</name>
    <dbReference type="NCBI Taxonomy" id="75939"/>
    <lineage>
        <taxon>Eukaryota</taxon>
        <taxon>Metazoa</taxon>
        <taxon>Chordata</taxon>
        <taxon>Craniata</taxon>
        <taxon>Vertebrata</taxon>
        <taxon>Euteleostomi</taxon>
        <taxon>Actinopterygii</taxon>
        <taxon>Neopterygii</taxon>
        <taxon>Teleostei</taxon>
        <taxon>Protacanthopterygii</taxon>
        <taxon>Esociformes</taxon>
        <taxon>Umbridae</taxon>
        <taxon>Dallia</taxon>
    </lineage>
</organism>
<proteinExistence type="predicted"/>
<sequence>MRPGENNSKKARLGSDTSGEACRNCSVLHQTLKEYVEALLVLKQSVIDSDNLLTDYQGKCSDILSIVSLLHVLYSL</sequence>
<dbReference type="EMBL" id="CM055731">
    <property type="protein sequence ID" value="KAJ8013347.1"/>
    <property type="molecule type" value="Genomic_DNA"/>
</dbReference>